<dbReference type="Pfam" id="PF00158">
    <property type="entry name" value="Sigma54_activat"/>
    <property type="match status" value="1"/>
</dbReference>
<dbReference type="EMBL" id="WUTS01000001">
    <property type="protein sequence ID" value="NAW14050.1"/>
    <property type="molecule type" value="Genomic_DNA"/>
</dbReference>
<evidence type="ECO:0000259" key="5">
    <source>
        <dbReference type="PROSITE" id="PS50045"/>
    </source>
</evidence>
<dbReference type="RefSeq" id="WP_161424034.1">
    <property type="nucleotide sequence ID" value="NZ_JARWMY010000017.1"/>
</dbReference>
<dbReference type="GO" id="GO:0006355">
    <property type="term" value="P:regulation of DNA-templated transcription"/>
    <property type="evidence" value="ECO:0007669"/>
    <property type="project" value="InterPro"/>
</dbReference>
<dbReference type="InterPro" id="IPR002078">
    <property type="entry name" value="Sigma_54_int"/>
</dbReference>
<keyword evidence="8" id="KW-1185">Reference proteome</keyword>
<dbReference type="Gene3D" id="3.40.50.300">
    <property type="entry name" value="P-loop containing nucleotide triphosphate hydrolases"/>
    <property type="match status" value="1"/>
</dbReference>
<keyword evidence="2" id="KW-0067">ATP-binding</keyword>
<protein>
    <submittedName>
        <fullName evidence="7">PAS domain S-box protein</fullName>
    </submittedName>
</protein>
<dbReference type="SUPFAM" id="SSF46689">
    <property type="entry name" value="Homeodomain-like"/>
    <property type="match status" value="1"/>
</dbReference>
<dbReference type="Gene3D" id="1.10.8.60">
    <property type="match status" value="1"/>
</dbReference>
<dbReference type="PROSITE" id="PS50112">
    <property type="entry name" value="PAS"/>
    <property type="match status" value="1"/>
</dbReference>
<dbReference type="InterPro" id="IPR058031">
    <property type="entry name" value="AAA_lid_NorR"/>
</dbReference>
<feature type="coiled-coil region" evidence="3">
    <location>
        <begin position="114"/>
        <end position="162"/>
    </location>
</feature>
<evidence type="ECO:0000256" key="1">
    <source>
        <dbReference type="ARBA" id="ARBA00022741"/>
    </source>
</evidence>
<dbReference type="InterPro" id="IPR025662">
    <property type="entry name" value="Sigma_54_int_dom_ATP-bd_1"/>
</dbReference>
<keyword evidence="3" id="KW-0175">Coiled coil</keyword>
<dbReference type="SUPFAM" id="SSF52540">
    <property type="entry name" value="P-loop containing nucleoside triphosphate hydrolases"/>
    <property type="match status" value="1"/>
</dbReference>
<dbReference type="PANTHER" id="PTHR32071:SF57">
    <property type="entry name" value="C4-DICARBOXYLATE TRANSPORT TRANSCRIPTIONAL REGULATORY PROTEIN DCTD"/>
    <property type="match status" value="1"/>
</dbReference>
<dbReference type="InterPro" id="IPR003593">
    <property type="entry name" value="AAA+_ATPase"/>
</dbReference>
<gene>
    <name evidence="7" type="ORF">GRB80_14525</name>
</gene>
<proteinExistence type="predicted"/>
<dbReference type="InterPro" id="IPR000014">
    <property type="entry name" value="PAS"/>
</dbReference>
<dbReference type="Gene3D" id="3.30.450.20">
    <property type="entry name" value="PAS domain"/>
    <property type="match status" value="1"/>
</dbReference>
<accession>A0A7X4W1A0</accession>
<dbReference type="InterPro" id="IPR035965">
    <property type="entry name" value="PAS-like_dom_sf"/>
</dbReference>
<sequence>MFEHDALILKTIIDTAHDHFFIVAPDGRIRDVSPGAAAVYGMSREALCATSVQRLEADGVLTPSVSLEVIRTGRPVQLEQRTGTGRRVIAQAHPVFEDERLVAVVSRSMDMTDLQLLQQEYALLQRRFSEHLRRGHALETDAEALEAELDELEVKSQLMREVALLLRRVAPTDATVLMLGESGVGKTAFARQLHRWSSRCDGPFIDVNCAAIPESLFESEMFGYRPGAFSSAAPGGRVGLIEQAEGGTLFLDEIGELPLAVQTKLLKTIQDGFITRLGDSAPRRVDFRLVVATNQDLSARVEEGLFRLDLYYRLNVIPVTLPPLRERREDIPGLVERQLGRLNRRYGRDKMLARSVWQSLMGWEWLGNVRELENVLERAWLSAEGDVIRHQELGELPRPMTESSDVELAESSPQPVPAEPASALGENESLASALARTERDILAGLCGELDSTYAIARRLGISQPSVVRKLRKHGLRIARAEERLAIDKADSAAP</sequence>
<dbReference type="PROSITE" id="PS50045">
    <property type="entry name" value="SIGMA54_INTERACT_4"/>
    <property type="match status" value="1"/>
</dbReference>
<evidence type="ECO:0000256" key="2">
    <source>
        <dbReference type="ARBA" id="ARBA00022840"/>
    </source>
</evidence>
<evidence type="ECO:0000313" key="7">
    <source>
        <dbReference type="EMBL" id="NAW14050.1"/>
    </source>
</evidence>
<name>A0A7X4W1A0_9GAMM</name>
<dbReference type="FunFam" id="3.40.50.300:FF:000006">
    <property type="entry name" value="DNA-binding transcriptional regulator NtrC"/>
    <property type="match status" value="1"/>
</dbReference>
<evidence type="ECO:0000256" key="3">
    <source>
        <dbReference type="SAM" id="Coils"/>
    </source>
</evidence>
<dbReference type="AlphaFoldDB" id="A0A7X4W1A0"/>
<evidence type="ECO:0000259" key="6">
    <source>
        <dbReference type="PROSITE" id="PS50112"/>
    </source>
</evidence>
<dbReference type="InterPro" id="IPR009057">
    <property type="entry name" value="Homeodomain-like_sf"/>
</dbReference>
<dbReference type="NCBIfam" id="TIGR00229">
    <property type="entry name" value="sensory_box"/>
    <property type="match status" value="1"/>
</dbReference>
<dbReference type="SUPFAM" id="SSF55785">
    <property type="entry name" value="PYP-like sensor domain (PAS domain)"/>
    <property type="match status" value="1"/>
</dbReference>
<dbReference type="PROSITE" id="PS00676">
    <property type="entry name" value="SIGMA54_INTERACT_2"/>
    <property type="match status" value="1"/>
</dbReference>
<dbReference type="Gene3D" id="1.10.10.60">
    <property type="entry name" value="Homeodomain-like"/>
    <property type="match status" value="1"/>
</dbReference>
<dbReference type="PANTHER" id="PTHR32071">
    <property type="entry name" value="TRANSCRIPTIONAL REGULATORY PROTEIN"/>
    <property type="match status" value="1"/>
</dbReference>
<dbReference type="Pfam" id="PF25601">
    <property type="entry name" value="AAA_lid_14"/>
    <property type="match status" value="1"/>
</dbReference>
<keyword evidence="1" id="KW-0547">Nucleotide-binding</keyword>
<reference evidence="7 8" key="1">
    <citation type="submission" date="2019-12" db="EMBL/GenBank/DDBJ databases">
        <title>Draft genome sequencing of Halomonas icarensis D1-1.</title>
        <authorList>
            <person name="Pandiyan K."/>
            <person name="Kushwaha P."/>
            <person name="Gowdham M."/>
            <person name="Chakdar H."/>
            <person name="Singh A."/>
            <person name="Kumar M."/>
            <person name="Saxena A.K."/>
        </authorList>
    </citation>
    <scope>NUCLEOTIDE SEQUENCE [LARGE SCALE GENOMIC DNA]</scope>
    <source>
        <strain evidence="7 8">D1-1</strain>
    </source>
</reference>
<evidence type="ECO:0000313" key="8">
    <source>
        <dbReference type="Proteomes" id="UP000448235"/>
    </source>
</evidence>
<dbReference type="SMART" id="SM00382">
    <property type="entry name" value="AAA"/>
    <property type="match status" value="1"/>
</dbReference>
<feature type="domain" description="PAS" evidence="6">
    <location>
        <begin position="5"/>
        <end position="47"/>
    </location>
</feature>
<comment type="caution">
    <text evidence="7">The sequence shown here is derived from an EMBL/GenBank/DDBJ whole genome shotgun (WGS) entry which is preliminary data.</text>
</comment>
<dbReference type="Proteomes" id="UP000448235">
    <property type="component" value="Unassembled WGS sequence"/>
</dbReference>
<evidence type="ECO:0000256" key="4">
    <source>
        <dbReference type="SAM" id="MobiDB-lite"/>
    </source>
</evidence>
<feature type="domain" description="Sigma-54 factor interaction" evidence="5">
    <location>
        <begin position="152"/>
        <end position="381"/>
    </location>
</feature>
<dbReference type="CDD" id="cd00009">
    <property type="entry name" value="AAA"/>
    <property type="match status" value="1"/>
</dbReference>
<dbReference type="InterPro" id="IPR027417">
    <property type="entry name" value="P-loop_NTPase"/>
</dbReference>
<dbReference type="PROSITE" id="PS00675">
    <property type="entry name" value="SIGMA54_INTERACT_1"/>
    <property type="match status" value="1"/>
</dbReference>
<dbReference type="GO" id="GO:0005524">
    <property type="term" value="F:ATP binding"/>
    <property type="evidence" value="ECO:0007669"/>
    <property type="project" value="UniProtKB-KW"/>
</dbReference>
<organism evidence="7 8">
    <name type="scientific">Halomonas icarae</name>
    <dbReference type="NCBI Taxonomy" id="2691040"/>
    <lineage>
        <taxon>Bacteria</taxon>
        <taxon>Pseudomonadati</taxon>
        <taxon>Pseudomonadota</taxon>
        <taxon>Gammaproteobacteria</taxon>
        <taxon>Oceanospirillales</taxon>
        <taxon>Halomonadaceae</taxon>
        <taxon>Halomonas</taxon>
    </lineage>
</organism>
<feature type="region of interest" description="Disordered" evidence="4">
    <location>
        <begin position="394"/>
        <end position="423"/>
    </location>
</feature>
<dbReference type="InterPro" id="IPR025943">
    <property type="entry name" value="Sigma_54_int_dom_ATP-bd_2"/>
</dbReference>